<dbReference type="EMBL" id="CP103300">
    <property type="protein sequence ID" value="UYM18508.1"/>
    <property type="molecule type" value="Genomic_DNA"/>
</dbReference>
<organism evidence="1 2">
    <name type="scientific">Endozoicomonas euniceicola</name>
    <dbReference type="NCBI Taxonomy" id="1234143"/>
    <lineage>
        <taxon>Bacteria</taxon>
        <taxon>Pseudomonadati</taxon>
        <taxon>Pseudomonadota</taxon>
        <taxon>Gammaproteobacteria</taxon>
        <taxon>Oceanospirillales</taxon>
        <taxon>Endozoicomonadaceae</taxon>
        <taxon>Endozoicomonas</taxon>
    </lineage>
</organism>
<proteinExistence type="predicted"/>
<evidence type="ECO:0000313" key="1">
    <source>
        <dbReference type="EMBL" id="UYM18508.1"/>
    </source>
</evidence>
<sequence>MPLDQFISENSSRLNDIESQIRSQLREGGSDQLFEQLVKELSKTRLVSECLALENQQLNKKVRALSVPMPTPLVDLSNNDFPDELLIDARMPLRGEDGFYAMEYTGSDAVRWTGPENSFSFSMMVDRSRPLAFELEVIKAIAEECCENVTYEIDGVVKRLEIEGQLWKGIIPASGKPQTRVTFNLAKTFTPSELDESSTDHRRLGVAFKQMTIKPAMEEVKNPGSEQEELVRKAG</sequence>
<protein>
    <submittedName>
        <fullName evidence="1">Uncharacterized protein</fullName>
    </submittedName>
</protein>
<name>A0ABY6H2Q5_9GAMM</name>
<evidence type="ECO:0000313" key="2">
    <source>
        <dbReference type="Proteomes" id="UP001163255"/>
    </source>
</evidence>
<accession>A0ABY6H2Q5</accession>
<dbReference type="Proteomes" id="UP001163255">
    <property type="component" value="Chromosome"/>
</dbReference>
<gene>
    <name evidence="1" type="ORF">NX720_11595</name>
</gene>
<keyword evidence="2" id="KW-1185">Reference proteome</keyword>
<dbReference type="RefSeq" id="WP_262601269.1">
    <property type="nucleotide sequence ID" value="NZ_CP103300.1"/>
</dbReference>
<reference evidence="1" key="1">
    <citation type="submission" date="2022-10" db="EMBL/GenBank/DDBJ databases">
        <title>Completed Genome Sequence of two octocoral isolated bacterium, Endozoicomonas euniceicola EF212T and Endozoicomonas gorgoniicola PS125T.</title>
        <authorList>
            <person name="Chiou Y.-J."/>
            <person name="Chen Y.-H."/>
        </authorList>
    </citation>
    <scope>NUCLEOTIDE SEQUENCE</scope>
    <source>
        <strain evidence="1">EF212</strain>
    </source>
</reference>